<keyword evidence="2" id="KW-0479">Metal-binding</keyword>
<dbReference type="Pfam" id="PF04828">
    <property type="entry name" value="GFA"/>
    <property type="match status" value="1"/>
</dbReference>
<reference evidence="8" key="1">
    <citation type="journal article" date="2019" name="Int. J. Syst. Evol. Microbiol.">
        <title>The Global Catalogue of Microorganisms (GCM) 10K type strain sequencing project: providing services to taxonomists for standard genome sequencing and annotation.</title>
        <authorList>
            <consortium name="The Broad Institute Genomics Platform"/>
            <consortium name="The Broad Institute Genome Sequencing Center for Infectious Disease"/>
            <person name="Wu L."/>
            <person name="Ma J."/>
        </authorList>
    </citation>
    <scope>NUCLEOTIDE SEQUENCE [LARGE SCALE GENOMIC DNA]</scope>
    <source>
        <strain evidence="8">CCUG 56029</strain>
    </source>
</reference>
<dbReference type="Gene3D" id="3.90.1590.10">
    <property type="entry name" value="glutathione-dependent formaldehyde- activating enzyme (gfa)"/>
    <property type="match status" value="1"/>
</dbReference>
<feature type="domain" description="CENP-V/GFA" evidence="6">
    <location>
        <begin position="4"/>
        <end position="113"/>
    </location>
</feature>
<keyword evidence="8" id="KW-1185">Reference proteome</keyword>
<feature type="region of interest" description="Disordered" evidence="5">
    <location>
        <begin position="126"/>
        <end position="148"/>
    </location>
</feature>
<evidence type="ECO:0000256" key="2">
    <source>
        <dbReference type="ARBA" id="ARBA00022723"/>
    </source>
</evidence>
<dbReference type="PROSITE" id="PS51891">
    <property type="entry name" value="CENP_V_GFA"/>
    <property type="match status" value="1"/>
</dbReference>
<evidence type="ECO:0000313" key="7">
    <source>
        <dbReference type="EMBL" id="MFD1883323.1"/>
    </source>
</evidence>
<dbReference type="Proteomes" id="UP001597213">
    <property type="component" value="Unassembled WGS sequence"/>
</dbReference>
<accession>A0ABW4RCI6</accession>
<evidence type="ECO:0000256" key="3">
    <source>
        <dbReference type="ARBA" id="ARBA00022833"/>
    </source>
</evidence>
<comment type="caution">
    <text evidence="7">The sequence shown here is derived from an EMBL/GenBank/DDBJ whole genome shotgun (WGS) entry which is preliminary data.</text>
</comment>
<dbReference type="InterPro" id="IPR006913">
    <property type="entry name" value="CENP-V/GFA"/>
</dbReference>
<keyword evidence="3" id="KW-0862">Zinc</keyword>
<keyword evidence="4" id="KW-0456">Lyase</keyword>
<dbReference type="InterPro" id="IPR011057">
    <property type="entry name" value="Mss4-like_sf"/>
</dbReference>
<dbReference type="EMBL" id="JBHUEN010000046">
    <property type="protein sequence ID" value="MFD1883323.1"/>
    <property type="molecule type" value="Genomic_DNA"/>
</dbReference>
<feature type="compositionally biased region" description="Basic and acidic residues" evidence="5">
    <location>
        <begin position="136"/>
        <end position="148"/>
    </location>
</feature>
<comment type="similarity">
    <text evidence="1">Belongs to the Gfa family.</text>
</comment>
<evidence type="ECO:0000259" key="6">
    <source>
        <dbReference type="PROSITE" id="PS51891"/>
    </source>
</evidence>
<name>A0ABW4RCI6_9RHOB</name>
<sequence>MARLTGGCQCGAVRFAAEIAAPASICHCRMCQKASGSIFAPLVLAETVEWTRGTRSQFASSDIASRGFCNQCGTPLTYESDQGVEIMIGALDDPNAVDFSDQVMVGGRHKGFSGLADLPVRQASIETSGQKIRNYQHPDRDTENEPPR</sequence>
<gene>
    <name evidence="7" type="ORF">ACFSCT_16530</name>
</gene>
<evidence type="ECO:0000256" key="5">
    <source>
        <dbReference type="SAM" id="MobiDB-lite"/>
    </source>
</evidence>
<evidence type="ECO:0000256" key="4">
    <source>
        <dbReference type="ARBA" id="ARBA00023239"/>
    </source>
</evidence>
<dbReference type="PANTHER" id="PTHR33337">
    <property type="entry name" value="GFA DOMAIN-CONTAINING PROTEIN"/>
    <property type="match status" value="1"/>
</dbReference>
<evidence type="ECO:0000256" key="1">
    <source>
        <dbReference type="ARBA" id="ARBA00005495"/>
    </source>
</evidence>
<proteinExistence type="inferred from homology"/>
<dbReference type="SUPFAM" id="SSF51316">
    <property type="entry name" value="Mss4-like"/>
    <property type="match status" value="1"/>
</dbReference>
<dbReference type="RefSeq" id="WP_379144603.1">
    <property type="nucleotide sequence ID" value="NZ_JBHUEN010000046.1"/>
</dbReference>
<evidence type="ECO:0000313" key="8">
    <source>
        <dbReference type="Proteomes" id="UP001597213"/>
    </source>
</evidence>
<dbReference type="PANTHER" id="PTHR33337:SF40">
    <property type="entry name" value="CENP-V_GFA DOMAIN-CONTAINING PROTEIN-RELATED"/>
    <property type="match status" value="1"/>
</dbReference>
<protein>
    <submittedName>
        <fullName evidence="7">GFA family protein</fullName>
    </submittedName>
</protein>
<organism evidence="7 8">
    <name type="scientific">Paracoccus pacificus</name>
    <dbReference type="NCBI Taxonomy" id="1463598"/>
    <lineage>
        <taxon>Bacteria</taxon>
        <taxon>Pseudomonadati</taxon>
        <taxon>Pseudomonadota</taxon>
        <taxon>Alphaproteobacteria</taxon>
        <taxon>Rhodobacterales</taxon>
        <taxon>Paracoccaceae</taxon>
        <taxon>Paracoccus</taxon>
    </lineage>
</organism>